<dbReference type="AlphaFoldDB" id="A0A7G2CI89"/>
<dbReference type="InterPro" id="IPR011021">
    <property type="entry name" value="Arrestin-like_N"/>
</dbReference>
<feature type="compositionally biased region" description="Low complexity" evidence="1">
    <location>
        <begin position="371"/>
        <end position="386"/>
    </location>
</feature>
<evidence type="ECO:0000256" key="1">
    <source>
        <dbReference type="SAM" id="MobiDB-lite"/>
    </source>
</evidence>
<dbReference type="EMBL" id="LR877155">
    <property type="protein sequence ID" value="CAD2218403.1"/>
    <property type="molecule type" value="Genomic_DNA"/>
</dbReference>
<dbReference type="Proteomes" id="UP000515908">
    <property type="component" value="Chromosome 11"/>
</dbReference>
<dbReference type="Pfam" id="PF00339">
    <property type="entry name" value="Arrestin_N"/>
    <property type="match status" value="1"/>
</dbReference>
<evidence type="ECO:0000313" key="4">
    <source>
        <dbReference type="Proteomes" id="UP000515908"/>
    </source>
</evidence>
<dbReference type="VEuPathDB" id="TriTrypDB:ADEAN_000589100"/>
<dbReference type="PANTHER" id="PTHR11188:SF17">
    <property type="entry name" value="FI21816P1"/>
    <property type="match status" value="1"/>
</dbReference>
<organism evidence="3 4">
    <name type="scientific">Angomonas deanei</name>
    <dbReference type="NCBI Taxonomy" id="59799"/>
    <lineage>
        <taxon>Eukaryota</taxon>
        <taxon>Discoba</taxon>
        <taxon>Euglenozoa</taxon>
        <taxon>Kinetoplastea</taxon>
        <taxon>Metakinetoplastina</taxon>
        <taxon>Trypanosomatida</taxon>
        <taxon>Trypanosomatidae</taxon>
        <taxon>Strigomonadinae</taxon>
        <taxon>Angomonas</taxon>
    </lineage>
</organism>
<proteinExistence type="predicted"/>
<dbReference type="SUPFAM" id="SSF81296">
    <property type="entry name" value="E set domains"/>
    <property type="match status" value="1"/>
</dbReference>
<dbReference type="InterPro" id="IPR014752">
    <property type="entry name" value="Arrestin-like_C"/>
</dbReference>
<feature type="compositionally biased region" description="Pro residues" evidence="1">
    <location>
        <begin position="387"/>
        <end position="402"/>
    </location>
</feature>
<keyword evidence="4" id="KW-1185">Reference proteome</keyword>
<dbReference type="InterPro" id="IPR014756">
    <property type="entry name" value="Ig_E-set"/>
</dbReference>
<sequence>MNALFNNTKQAARNAAEFASETAKSALNQVDRYIQLDKDKVQMSISLEKPAYLPGEVLRGSVHVDVLRDVKLTAIRVQLTGMEMVSLDKTLYVNGDVFLLKKSDACQIALRNGNAEVFVHFDKLITVYGYSKASGRSGGAELSPGSYDYPFQVQLPTNMPPSYMVDNKSGRSNADGKKVESKRELSSASLQYCATATLVMSSGPNGLMMLPFKVLSVVSRRELLQGKREGTQQCCTLTAKGSKSSGASCCKSDTVVGKGEQPHVNLTVSSSQTVGVVPYGTAHQSSSQDGVLPTNTRFNSVPANTTNTDHNNNNNNPDAPVYGVPVYNYANSTNPHYNTFTQYQQQAPASDGFRGYNPDPSPAGWDPVKKPNQNTNNTNNGSYPNPLNAPPPAQEITTPPPQANSGGNERITFPTTFELQVNLSNHTGESLSKVAFDISVFNLVRLKLRKKSVTFYTEFLHQTIQLDQLRGGRTMIPHDADVDATLSLPLPASLRLAPTSGLAVTDPLPSFATARIESSVAFCLHLRGSPSVVDRLTPDMTFADSLYLVSAYDECNFVPNVPVFYEHAQILGEDAV</sequence>
<feature type="region of interest" description="Disordered" evidence="1">
    <location>
        <begin position="349"/>
        <end position="410"/>
    </location>
</feature>
<protein>
    <submittedName>
        <fullName evidence="3">Arrestin (Or S-antigen), N-terminal domain containing protein, putative</fullName>
    </submittedName>
</protein>
<gene>
    <name evidence="3" type="ORF">ADEAN_000589100</name>
</gene>
<accession>A0A7G2CI89</accession>
<name>A0A7G2CI89_9TRYP</name>
<dbReference type="Gene3D" id="2.60.40.640">
    <property type="match status" value="1"/>
</dbReference>
<evidence type="ECO:0000259" key="2">
    <source>
        <dbReference type="Pfam" id="PF00339"/>
    </source>
</evidence>
<dbReference type="GO" id="GO:0005737">
    <property type="term" value="C:cytoplasm"/>
    <property type="evidence" value="ECO:0007669"/>
    <property type="project" value="TreeGrafter"/>
</dbReference>
<dbReference type="PANTHER" id="PTHR11188">
    <property type="entry name" value="ARRESTIN DOMAIN CONTAINING PROTEIN"/>
    <property type="match status" value="1"/>
</dbReference>
<evidence type="ECO:0000313" key="3">
    <source>
        <dbReference type="EMBL" id="CAD2218403.1"/>
    </source>
</evidence>
<reference evidence="3 4" key="1">
    <citation type="submission" date="2020-08" db="EMBL/GenBank/DDBJ databases">
        <authorList>
            <person name="Newling K."/>
            <person name="Davey J."/>
            <person name="Forrester S."/>
        </authorList>
    </citation>
    <scope>NUCLEOTIDE SEQUENCE [LARGE SCALE GENOMIC DNA]</scope>
    <source>
        <strain evidence="4">Crithidia deanei Carvalho (ATCC PRA-265)</strain>
    </source>
</reference>
<dbReference type="InterPro" id="IPR050357">
    <property type="entry name" value="Arrestin_domain-protein"/>
</dbReference>
<dbReference type="GO" id="GO:0015031">
    <property type="term" value="P:protein transport"/>
    <property type="evidence" value="ECO:0007669"/>
    <property type="project" value="TreeGrafter"/>
</dbReference>
<feature type="domain" description="Arrestin-like N-terminal" evidence="2">
    <location>
        <begin position="44"/>
        <end position="215"/>
    </location>
</feature>